<comment type="caution">
    <text evidence="1">The sequence shown here is derived from an EMBL/GenBank/DDBJ whole genome shotgun (WGS) entry which is preliminary data.</text>
</comment>
<accession>A0ABV3JQP9</accession>
<evidence type="ECO:0008006" key="3">
    <source>
        <dbReference type="Google" id="ProtNLM"/>
    </source>
</evidence>
<evidence type="ECO:0000313" key="1">
    <source>
        <dbReference type="EMBL" id="MEV5505125.1"/>
    </source>
</evidence>
<reference evidence="1 2" key="1">
    <citation type="submission" date="2024-06" db="EMBL/GenBank/DDBJ databases">
        <title>The Natural Products Discovery Center: Release of the First 8490 Sequenced Strains for Exploring Actinobacteria Biosynthetic Diversity.</title>
        <authorList>
            <person name="Kalkreuter E."/>
            <person name="Kautsar S.A."/>
            <person name="Yang D."/>
            <person name="Bader C.D."/>
            <person name="Teijaro C.N."/>
            <person name="Fluegel L."/>
            <person name="Davis C.M."/>
            <person name="Simpson J.R."/>
            <person name="Lauterbach L."/>
            <person name="Steele A.D."/>
            <person name="Gui C."/>
            <person name="Meng S."/>
            <person name="Li G."/>
            <person name="Viehrig K."/>
            <person name="Ye F."/>
            <person name="Su P."/>
            <person name="Kiefer A.F."/>
            <person name="Nichols A."/>
            <person name="Cepeda A.J."/>
            <person name="Yan W."/>
            <person name="Fan B."/>
            <person name="Jiang Y."/>
            <person name="Adhikari A."/>
            <person name="Zheng C.-J."/>
            <person name="Schuster L."/>
            <person name="Cowan T.M."/>
            <person name="Smanski M.J."/>
            <person name="Chevrette M.G."/>
            <person name="De Carvalho L.P.S."/>
            <person name="Shen B."/>
        </authorList>
    </citation>
    <scope>NUCLEOTIDE SEQUENCE [LARGE SCALE GENOMIC DNA]</scope>
    <source>
        <strain evidence="1 2">NPDC052347</strain>
    </source>
</reference>
<sequence length="347" mass="37240">MSYDTPLSPRPLHHLTDIRHRVMTSRQLREHGVTSTTVNERCRPGGPWQPLLPGVYLLHSGPASGEERLHAALLYTLARTQGVPRQPGPQEDPAAPYGQAMITGLAALALHGFATAPPPAALDRIEVLVPSTRRLRPAGFVRPVRAHTVPRPRLLAGVPVAPVARAVADAVAALTQPAPVRALLAEAVRGGHCEPSQLVRELSRSRVLHRPAVQSAVDGLLAESRAAAEGRLYALVAEHALPAPLWNVELWLPGGPCLGAVDAFWPDHGVVVEIDTRAPHTEEGMHWSEPARRGERLERLGVAVVHLTPRQLAGDAGETERHAAVVRTALASSAERDPAAYLVVLPK</sequence>
<gene>
    <name evidence="1" type="ORF">AB0L16_01415</name>
</gene>
<dbReference type="EMBL" id="JBFAUK010000001">
    <property type="protein sequence ID" value="MEV5505125.1"/>
    <property type="molecule type" value="Genomic_DNA"/>
</dbReference>
<dbReference type="Proteomes" id="UP001552594">
    <property type="component" value="Unassembled WGS sequence"/>
</dbReference>
<keyword evidence="2" id="KW-1185">Reference proteome</keyword>
<protein>
    <recommendedName>
        <fullName evidence="3">Transcriptional regulator, AbiEi antitoxin, Type IV TA system</fullName>
    </recommendedName>
</protein>
<proteinExistence type="predicted"/>
<dbReference type="RefSeq" id="WP_109281167.1">
    <property type="nucleotide sequence ID" value="NZ_JBFAUK010000001.1"/>
</dbReference>
<evidence type="ECO:0000313" key="2">
    <source>
        <dbReference type="Proteomes" id="UP001552594"/>
    </source>
</evidence>
<name>A0ABV3JQP9_STRON</name>
<organism evidence="1 2">
    <name type="scientific">Streptomyces orinoci</name>
    <name type="common">Streptoverticillium orinoci</name>
    <dbReference type="NCBI Taxonomy" id="67339"/>
    <lineage>
        <taxon>Bacteria</taxon>
        <taxon>Bacillati</taxon>
        <taxon>Actinomycetota</taxon>
        <taxon>Actinomycetes</taxon>
        <taxon>Kitasatosporales</taxon>
        <taxon>Streptomycetaceae</taxon>
        <taxon>Streptomyces</taxon>
    </lineage>
</organism>